<keyword evidence="2" id="KW-1133">Transmembrane helix</keyword>
<dbReference type="InterPro" id="IPR048254">
    <property type="entry name" value="CDP_ALCOHOL_P_TRANSF_CS"/>
</dbReference>
<dbReference type="GO" id="GO:0016020">
    <property type="term" value="C:membrane"/>
    <property type="evidence" value="ECO:0007669"/>
    <property type="project" value="InterPro"/>
</dbReference>
<dbReference type="InterPro" id="IPR043130">
    <property type="entry name" value="CDP-OH_PTrfase_TM_dom"/>
</dbReference>
<feature type="non-terminal residue" evidence="3">
    <location>
        <position position="1"/>
    </location>
</feature>
<feature type="transmembrane region" description="Helical" evidence="2">
    <location>
        <begin position="67"/>
        <end position="86"/>
    </location>
</feature>
<accession>X1I6K1</accession>
<evidence type="ECO:0000256" key="1">
    <source>
        <dbReference type="ARBA" id="ARBA00022679"/>
    </source>
</evidence>
<dbReference type="PROSITE" id="PS00379">
    <property type="entry name" value="CDP_ALCOHOL_P_TRANSF"/>
    <property type="match status" value="1"/>
</dbReference>
<dbReference type="Gene3D" id="1.20.120.1760">
    <property type="match status" value="1"/>
</dbReference>
<sequence>LIITGHLFAAGFLVLLAGFFDILDGALARYTNRTTRFGAVLDSILDRLAEAAVLLAILVLFARELPVALLVCLALLGSLLVSYIRARAEALGLECQAGLFTRAERVIVLALGLWLNQLVIALAIIVVFSFFTAGQRLVYVWQQTRVR</sequence>
<evidence type="ECO:0008006" key="4">
    <source>
        <dbReference type="Google" id="ProtNLM"/>
    </source>
</evidence>
<dbReference type="InterPro" id="IPR000462">
    <property type="entry name" value="CDP-OH_P_trans"/>
</dbReference>
<keyword evidence="2" id="KW-0472">Membrane</keyword>
<feature type="transmembrane region" description="Helical" evidence="2">
    <location>
        <begin position="44"/>
        <end position="61"/>
    </location>
</feature>
<reference evidence="3" key="1">
    <citation type="journal article" date="2014" name="Front. Microbiol.">
        <title>High frequency of phylogenetically diverse reductive dehalogenase-homologous genes in deep subseafloor sedimentary metagenomes.</title>
        <authorList>
            <person name="Kawai M."/>
            <person name="Futagami T."/>
            <person name="Toyoda A."/>
            <person name="Takaki Y."/>
            <person name="Nishi S."/>
            <person name="Hori S."/>
            <person name="Arai W."/>
            <person name="Tsubouchi T."/>
            <person name="Morono Y."/>
            <person name="Uchiyama I."/>
            <person name="Ito T."/>
            <person name="Fujiyama A."/>
            <person name="Inagaki F."/>
            <person name="Takami H."/>
        </authorList>
    </citation>
    <scope>NUCLEOTIDE SEQUENCE</scope>
    <source>
        <strain evidence="3">Expedition CK06-06</strain>
    </source>
</reference>
<evidence type="ECO:0000313" key="3">
    <source>
        <dbReference type="EMBL" id="GAH64925.1"/>
    </source>
</evidence>
<name>X1I6K1_9ZZZZ</name>
<feature type="transmembrane region" description="Helical" evidence="2">
    <location>
        <begin position="6"/>
        <end position="23"/>
    </location>
</feature>
<feature type="transmembrane region" description="Helical" evidence="2">
    <location>
        <begin position="106"/>
        <end position="131"/>
    </location>
</feature>
<comment type="caution">
    <text evidence="3">The sequence shown here is derived from an EMBL/GenBank/DDBJ whole genome shotgun (WGS) entry which is preliminary data.</text>
</comment>
<dbReference type="Pfam" id="PF01066">
    <property type="entry name" value="CDP-OH_P_transf"/>
    <property type="match status" value="1"/>
</dbReference>
<keyword evidence="2" id="KW-0812">Transmembrane</keyword>
<proteinExistence type="predicted"/>
<protein>
    <recommendedName>
        <fullName evidence="4">CDP-alcohol phosphatidyltransferase family protein</fullName>
    </recommendedName>
</protein>
<evidence type="ECO:0000256" key="2">
    <source>
        <dbReference type="SAM" id="Phobius"/>
    </source>
</evidence>
<organism evidence="3">
    <name type="scientific">marine sediment metagenome</name>
    <dbReference type="NCBI Taxonomy" id="412755"/>
    <lineage>
        <taxon>unclassified sequences</taxon>
        <taxon>metagenomes</taxon>
        <taxon>ecological metagenomes</taxon>
    </lineage>
</organism>
<dbReference type="GO" id="GO:0008654">
    <property type="term" value="P:phospholipid biosynthetic process"/>
    <property type="evidence" value="ECO:0007669"/>
    <property type="project" value="InterPro"/>
</dbReference>
<dbReference type="GO" id="GO:0016780">
    <property type="term" value="F:phosphotransferase activity, for other substituted phosphate groups"/>
    <property type="evidence" value="ECO:0007669"/>
    <property type="project" value="InterPro"/>
</dbReference>
<keyword evidence="1" id="KW-0808">Transferase</keyword>
<gene>
    <name evidence="3" type="ORF">S03H2_42747</name>
</gene>
<dbReference type="AlphaFoldDB" id="X1I6K1"/>
<dbReference type="EMBL" id="BARU01026627">
    <property type="protein sequence ID" value="GAH64925.1"/>
    <property type="molecule type" value="Genomic_DNA"/>
</dbReference>